<organism evidence="1">
    <name type="scientific">Cacopsylla melanoneura</name>
    <dbReference type="NCBI Taxonomy" id="428564"/>
    <lineage>
        <taxon>Eukaryota</taxon>
        <taxon>Metazoa</taxon>
        <taxon>Ecdysozoa</taxon>
        <taxon>Arthropoda</taxon>
        <taxon>Hexapoda</taxon>
        <taxon>Insecta</taxon>
        <taxon>Pterygota</taxon>
        <taxon>Neoptera</taxon>
        <taxon>Paraneoptera</taxon>
        <taxon>Hemiptera</taxon>
        <taxon>Sternorrhyncha</taxon>
        <taxon>Psylloidea</taxon>
        <taxon>Psyllidae</taxon>
        <taxon>Psyllinae</taxon>
        <taxon>Cacopsylla</taxon>
    </lineage>
</organism>
<proteinExistence type="predicted"/>
<accession>A0A8D9A740</accession>
<sequence>MSVDFFHDSILVTRHGVGFRSKGQVLLVRYIVLLLALFDTLGRFPLASVTGGSGSVHMVLAGGNLIGAATLVCPVSTSSHNSFLNPVSPRHVRETTIAPKPTHHTTARNKVIRRQADILLTP</sequence>
<name>A0A8D9A740_9HEMI</name>
<protein>
    <submittedName>
        <fullName evidence="1">Uncharacterized protein</fullName>
    </submittedName>
</protein>
<dbReference type="AlphaFoldDB" id="A0A8D9A740"/>
<evidence type="ECO:0000313" key="1">
    <source>
        <dbReference type="EMBL" id="CAG6760006.1"/>
    </source>
</evidence>
<dbReference type="EMBL" id="HBUF01554589">
    <property type="protein sequence ID" value="CAG6760006.1"/>
    <property type="molecule type" value="Transcribed_RNA"/>
</dbReference>
<reference evidence="1" key="1">
    <citation type="submission" date="2021-05" db="EMBL/GenBank/DDBJ databases">
        <authorList>
            <person name="Alioto T."/>
            <person name="Alioto T."/>
            <person name="Gomez Garrido J."/>
        </authorList>
    </citation>
    <scope>NUCLEOTIDE SEQUENCE</scope>
</reference>